<reference evidence="1" key="2">
    <citation type="journal article" date="2015" name="Data Brief">
        <title>Shoot transcriptome of the giant reed, Arundo donax.</title>
        <authorList>
            <person name="Barrero R.A."/>
            <person name="Guerrero F.D."/>
            <person name="Moolhuijzen P."/>
            <person name="Goolsby J.A."/>
            <person name="Tidwell J."/>
            <person name="Bellgard S.E."/>
            <person name="Bellgard M.I."/>
        </authorList>
    </citation>
    <scope>NUCLEOTIDE SEQUENCE</scope>
    <source>
        <tissue evidence="1">Shoot tissue taken approximately 20 cm above the soil surface</tissue>
    </source>
</reference>
<protein>
    <submittedName>
        <fullName evidence="1">Uncharacterized protein</fullName>
    </submittedName>
</protein>
<proteinExistence type="predicted"/>
<sequence>MVREEQGGKAMLEAMEREAMGNTIPGGLVFLA</sequence>
<accession>A0A0A9AKL6</accession>
<dbReference type="AlphaFoldDB" id="A0A0A9AKL6"/>
<dbReference type="EMBL" id="GBRH01246209">
    <property type="protein sequence ID" value="JAD51686.1"/>
    <property type="molecule type" value="Transcribed_RNA"/>
</dbReference>
<reference evidence="1" key="1">
    <citation type="submission" date="2014-09" db="EMBL/GenBank/DDBJ databases">
        <authorList>
            <person name="Magalhaes I.L.F."/>
            <person name="Oliveira U."/>
            <person name="Santos F.R."/>
            <person name="Vidigal T.H.D.A."/>
            <person name="Brescovit A.D."/>
            <person name="Santos A.J."/>
        </authorList>
    </citation>
    <scope>NUCLEOTIDE SEQUENCE</scope>
    <source>
        <tissue evidence="1">Shoot tissue taken approximately 20 cm above the soil surface</tissue>
    </source>
</reference>
<organism evidence="1">
    <name type="scientific">Arundo donax</name>
    <name type="common">Giant reed</name>
    <name type="synonym">Donax arundinaceus</name>
    <dbReference type="NCBI Taxonomy" id="35708"/>
    <lineage>
        <taxon>Eukaryota</taxon>
        <taxon>Viridiplantae</taxon>
        <taxon>Streptophyta</taxon>
        <taxon>Embryophyta</taxon>
        <taxon>Tracheophyta</taxon>
        <taxon>Spermatophyta</taxon>
        <taxon>Magnoliopsida</taxon>
        <taxon>Liliopsida</taxon>
        <taxon>Poales</taxon>
        <taxon>Poaceae</taxon>
        <taxon>PACMAD clade</taxon>
        <taxon>Arundinoideae</taxon>
        <taxon>Arundineae</taxon>
        <taxon>Arundo</taxon>
    </lineage>
</organism>
<name>A0A0A9AKL6_ARUDO</name>
<evidence type="ECO:0000313" key="1">
    <source>
        <dbReference type="EMBL" id="JAD51686.1"/>
    </source>
</evidence>